<gene>
    <name evidence="2" type="ORF">MUN33_06990</name>
</gene>
<evidence type="ECO:0000313" key="3">
    <source>
        <dbReference type="Proteomes" id="UP001139207"/>
    </source>
</evidence>
<evidence type="ECO:0000256" key="1">
    <source>
        <dbReference type="SAM" id="MobiDB-lite"/>
    </source>
</evidence>
<sequence>MRRMRYSENARARINVRLAPAVIAVPAGLLSGCTSGEEAPTPTFAEQVTATTVVEGAGVEDVDPADYILNGNVVFDYRTGGDETGLCIIEADDANPDAVTCTGTAPDEAPDIEVPPFEQQRPGAARITDEGITYTLVEGVPPAPGALEPDQRITVGDATCEMGGNRELSCAVGETVLTVSGEDRTMTLTGDVLDDEYHVDPSAPALTAGQVAPPAGIDGDYSDTDEPVAAGTMCGAASGNTLVKVREGSVSCLDAQEVIDDYRERRDAECGGNTLAMRMGEWDCSSPTARRSAQLDAAEICYGPSGTVIATPAGSGQL</sequence>
<dbReference type="PROSITE" id="PS51257">
    <property type="entry name" value="PROKAR_LIPOPROTEIN"/>
    <property type="match status" value="1"/>
</dbReference>
<organism evidence="2 3">
    <name type="scientific">Corynebacterium kalidii</name>
    <dbReference type="NCBI Taxonomy" id="2931982"/>
    <lineage>
        <taxon>Bacteria</taxon>
        <taxon>Bacillati</taxon>
        <taxon>Actinomycetota</taxon>
        <taxon>Actinomycetes</taxon>
        <taxon>Mycobacteriales</taxon>
        <taxon>Corynebacteriaceae</taxon>
        <taxon>Corynebacterium</taxon>
    </lineage>
</organism>
<protein>
    <submittedName>
        <fullName evidence="2">Uncharacterized protein</fullName>
    </submittedName>
</protein>
<feature type="region of interest" description="Disordered" evidence="1">
    <location>
        <begin position="203"/>
        <end position="224"/>
    </location>
</feature>
<reference evidence="2" key="1">
    <citation type="submission" date="2022-04" db="EMBL/GenBank/DDBJ databases">
        <title>Corynebacterium kalidii LD5P10.</title>
        <authorList>
            <person name="Sun J.Q."/>
        </authorList>
    </citation>
    <scope>NUCLEOTIDE SEQUENCE</scope>
    <source>
        <strain evidence="2">LD5P10</strain>
    </source>
</reference>
<keyword evidence="3" id="KW-1185">Reference proteome</keyword>
<evidence type="ECO:0000313" key="2">
    <source>
        <dbReference type="EMBL" id="MCJ7858461.1"/>
    </source>
</evidence>
<dbReference type="EMBL" id="JALIEA010000012">
    <property type="protein sequence ID" value="MCJ7858461.1"/>
    <property type="molecule type" value="Genomic_DNA"/>
</dbReference>
<name>A0A9X2AYV3_9CORY</name>
<dbReference type="RefSeq" id="WP_244804185.1">
    <property type="nucleotide sequence ID" value="NZ_JALIEA010000012.1"/>
</dbReference>
<comment type="caution">
    <text evidence="2">The sequence shown here is derived from an EMBL/GenBank/DDBJ whole genome shotgun (WGS) entry which is preliminary data.</text>
</comment>
<dbReference type="Proteomes" id="UP001139207">
    <property type="component" value="Unassembled WGS sequence"/>
</dbReference>
<accession>A0A9X2AYV3</accession>
<proteinExistence type="predicted"/>
<dbReference type="AlphaFoldDB" id="A0A9X2AYV3"/>